<evidence type="ECO:0000259" key="8">
    <source>
        <dbReference type="Pfam" id="PF14322"/>
    </source>
</evidence>
<dbReference type="Proteomes" id="UP000061809">
    <property type="component" value="Chromosome"/>
</dbReference>
<dbReference type="PROSITE" id="PS51257">
    <property type="entry name" value="PROKAR_LIPOPROTEIN"/>
    <property type="match status" value="1"/>
</dbReference>
<evidence type="ECO:0000256" key="3">
    <source>
        <dbReference type="ARBA" id="ARBA00022729"/>
    </source>
</evidence>
<protein>
    <submittedName>
        <fullName evidence="9">SusD family protein</fullName>
    </submittedName>
</protein>
<dbReference type="KEGG" id="bcel:BcellWH2_01181"/>
<keyword evidence="4" id="KW-0472">Membrane</keyword>
<feature type="domain" description="RagB/SusD" evidence="7">
    <location>
        <begin position="361"/>
        <end position="512"/>
    </location>
</feature>
<gene>
    <name evidence="9" type="ORF">BcellWH2_01181</name>
</gene>
<dbReference type="GO" id="GO:0009279">
    <property type="term" value="C:cell outer membrane"/>
    <property type="evidence" value="ECO:0007669"/>
    <property type="project" value="UniProtKB-SubCell"/>
</dbReference>
<evidence type="ECO:0000256" key="1">
    <source>
        <dbReference type="ARBA" id="ARBA00004442"/>
    </source>
</evidence>
<sequence length="517" mass="59182">MKKYIILALTSLLALTSCESFLDRSPLSDLSPSSYFKDKAEMKNWNAGIYDAFQSALSKRQVLFGDVRSDNVTGTTYEDSKIYMNALMPNISDASWEPFYTCISRCNIGIQKYPTIPNILESEYAPYIAQCYAMRAYLYFWGTRTWGKMPIITEPWDGSLNSISIPRSSLEEVKELILSDIEKAIGYFNMIVNETSDKYYLSKDAMYALLTEVHMWYNEYQEALIASDHFINHKTLVLSNGEVEWKKIFTNPSDSKEVIFAMAWNYETDGALGGWPQLLGASNTNNGYRMSQPIFDEFIDRLRSGEGSDARFWNTIDTVKIYYKASRVPLTYASYTAGVESVNKCIKYSDIDLAREYDSANQVYKSYFAVKNTTDSEFALVMMRMANIMLLRAEALNKLNRGDEALSIVNDIRSRVGYLKDAKLEVSSVNNTNEVENLILQERQLELFGEGHRWFDLMRTGHLIEVMDPIYSARQEAANVTVTGFGHEGTKYWPIYYSEFESNKALIGDQNAPYTER</sequence>
<reference evidence="9 10" key="1">
    <citation type="journal article" date="2015" name="Science">
        <title>Genetic determinants of in vivo fitness and diet responsiveness in multiple human gut Bacteroides.</title>
        <authorList>
            <person name="Wu M."/>
            <person name="McNulty N.P."/>
            <person name="Rodionov D.A."/>
            <person name="Khoroshkin M.S."/>
            <person name="Griffin N.W."/>
            <person name="Cheng J."/>
            <person name="Latreille P."/>
            <person name="Kerstetter R.A."/>
            <person name="Terrapon N."/>
            <person name="Henrissat B."/>
            <person name="Osterman A.L."/>
            <person name="Gordon J.I."/>
        </authorList>
    </citation>
    <scope>NUCLEOTIDE SEQUENCE [LARGE SCALE GENOMIC DNA]</scope>
    <source>
        <strain evidence="9 10">WH2</strain>
    </source>
</reference>
<comment type="similarity">
    <text evidence="2">Belongs to the SusD family.</text>
</comment>
<feature type="domain" description="SusD-like N-terminal" evidence="8">
    <location>
        <begin position="21"/>
        <end position="213"/>
    </location>
</feature>
<keyword evidence="3 6" id="KW-0732">Signal</keyword>
<feature type="chain" id="PRO_5006013376" evidence="6">
    <location>
        <begin position="23"/>
        <end position="517"/>
    </location>
</feature>
<accession>A0A0N7IEV3</accession>
<dbReference type="EMBL" id="CP012801">
    <property type="protein sequence ID" value="ALJ58443.1"/>
    <property type="molecule type" value="Genomic_DNA"/>
</dbReference>
<comment type="subcellular location">
    <subcellularLocation>
        <location evidence="1">Cell outer membrane</location>
    </subcellularLocation>
</comment>
<evidence type="ECO:0000259" key="7">
    <source>
        <dbReference type="Pfam" id="PF07980"/>
    </source>
</evidence>
<keyword evidence="5" id="KW-0998">Cell outer membrane</keyword>
<evidence type="ECO:0000313" key="9">
    <source>
        <dbReference type="EMBL" id="ALJ58443.1"/>
    </source>
</evidence>
<name>A0A0N7IEV3_9BACE</name>
<evidence type="ECO:0000256" key="2">
    <source>
        <dbReference type="ARBA" id="ARBA00006275"/>
    </source>
</evidence>
<dbReference type="InterPro" id="IPR033985">
    <property type="entry name" value="SusD-like_N"/>
</dbReference>
<evidence type="ECO:0000256" key="5">
    <source>
        <dbReference type="ARBA" id="ARBA00023237"/>
    </source>
</evidence>
<evidence type="ECO:0000256" key="6">
    <source>
        <dbReference type="SAM" id="SignalP"/>
    </source>
</evidence>
<proteinExistence type="inferred from homology"/>
<dbReference type="Pfam" id="PF14322">
    <property type="entry name" value="SusD-like_3"/>
    <property type="match status" value="1"/>
</dbReference>
<evidence type="ECO:0000256" key="4">
    <source>
        <dbReference type="ARBA" id="ARBA00023136"/>
    </source>
</evidence>
<feature type="signal peptide" evidence="6">
    <location>
        <begin position="1"/>
        <end position="22"/>
    </location>
</feature>
<evidence type="ECO:0000313" key="10">
    <source>
        <dbReference type="Proteomes" id="UP000061809"/>
    </source>
</evidence>
<organism evidence="9 10">
    <name type="scientific">Bacteroides cellulosilyticus</name>
    <dbReference type="NCBI Taxonomy" id="246787"/>
    <lineage>
        <taxon>Bacteria</taxon>
        <taxon>Pseudomonadati</taxon>
        <taxon>Bacteroidota</taxon>
        <taxon>Bacteroidia</taxon>
        <taxon>Bacteroidales</taxon>
        <taxon>Bacteroidaceae</taxon>
        <taxon>Bacteroides</taxon>
    </lineage>
</organism>
<dbReference type="RefSeq" id="WP_029428380.1">
    <property type="nucleotide sequence ID" value="NZ_CP012801.1"/>
</dbReference>
<dbReference type="SUPFAM" id="SSF48452">
    <property type="entry name" value="TPR-like"/>
    <property type="match status" value="1"/>
</dbReference>
<dbReference type="InterPro" id="IPR012944">
    <property type="entry name" value="SusD_RagB_dom"/>
</dbReference>
<dbReference type="Gene3D" id="1.25.40.390">
    <property type="match status" value="1"/>
</dbReference>
<dbReference type="Pfam" id="PF07980">
    <property type="entry name" value="SusD_RagB"/>
    <property type="match status" value="1"/>
</dbReference>
<dbReference type="AlphaFoldDB" id="A0A0N7IEV3"/>
<dbReference type="InterPro" id="IPR011990">
    <property type="entry name" value="TPR-like_helical_dom_sf"/>
</dbReference>
<dbReference type="PATRIC" id="fig|246787.4.peg.1219"/>